<sequence length="635" mass="73303">MNPLFPQLEGKNLWNWKDLHGKFVHREFENVVLYSPNHEGFVTYYWYLPGTKKVDEKIAFVKLFKPYNWIIGGGFYLSDYRDYVKRILLGEGRLSSVFVIDCSSPAKAMSSKFWKVIDCTNSDVYREGVFVTDDKNIYYIKYFPRWNWFVGSYVSKDALVQEVAALKEDIFPKINSLLVFSSLVVLVVFGGALLGLGYLFGELYKTLKKVTETNEKLKKLSREMYLRAYTDDLTGLPNRKKLLEDILSKECSEKVFFALINIRNFREVNDLFGLEEGDGILKKFALTLNSMVKEIDPSMKVYRVRGDKFGVLKCGSDANEEEFISIIKELIRNLEESEFEVGEVKFKLDVVAGVSKNRDNLIIESEIAEQEAKKRNMDIYVFDSELEEIFKEMHKNIIIATELKEAIVEDRIIPVFQPIIDLRSDNVDKYEVLMRIKDKEGNFISPGDFLPVAKKISLYSKLSRRLIEKAIDVVKRKGIKVSINISSEDLASSENRRWLLEIIEDEDIAKNVCFEIVETEAFSDLNILKNFYSEIKERGSELAIDDFGSGYSNYEYISIIKPDYLKVDGSLISKILESEDVETLVKYIVKFAQDLKIKTVAEFVSSEEIYKKVIELGFDYGQGFYLGKPVTEDEL</sequence>
<dbReference type="InterPro" id="IPR050706">
    <property type="entry name" value="Cyclic-di-GMP_PDE-like"/>
</dbReference>
<dbReference type="Gene3D" id="3.20.20.450">
    <property type="entry name" value="EAL domain"/>
    <property type="match status" value="1"/>
</dbReference>
<dbReference type="SMART" id="SM00267">
    <property type="entry name" value="GGDEF"/>
    <property type="match status" value="1"/>
</dbReference>
<dbReference type="Proteomes" id="UP001157911">
    <property type="component" value="Unassembled WGS sequence"/>
</dbReference>
<dbReference type="Gene3D" id="3.30.450.20">
    <property type="entry name" value="PAS domain"/>
    <property type="match status" value="1"/>
</dbReference>
<dbReference type="Pfam" id="PF00563">
    <property type="entry name" value="EAL"/>
    <property type="match status" value="1"/>
</dbReference>
<dbReference type="Gene3D" id="3.30.70.270">
    <property type="match status" value="1"/>
</dbReference>
<dbReference type="Pfam" id="PF00990">
    <property type="entry name" value="GGDEF"/>
    <property type="match status" value="1"/>
</dbReference>
<dbReference type="InterPro" id="IPR043128">
    <property type="entry name" value="Rev_trsase/Diguanyl_cyclase"/>
</dbReference>
<name>A0ABY1NWI0_9BACT</name>
<evidence type="ECO:0000256" key="1">
    <source>
        <dbReference type="SAM" id="Phobius"/>
    </source>
</evidence>
<dbReference type="EMBL" id="FXUB01000006">
    <property type="protein sequence ID" value="SMP18799.1"/>
    <property type="molecule type" value="Genomic_DNA"/>
</dbReference>
<comment type="caution">
    <text evidence="4">The sequence shown here is derived from an EMBL/GenBank/DDBJ whole genome shotgun (WGS) entry which is preliminary data.</text>
</comment>
<evidence type="ECO:0000259" key="2">
    <source>
        <dbReference type="PROSITE" id="PS50883"/>
    </source>
</evidence>
<keyword evidence="5" id="KW-1185">Reference proteome</keyword>
<dbReference type="CDD" id="cd01948">
    <property type="entry name" value="EAL"/>
    <property type="match status" value="1"/>
</dbReference>
<dbReference type="SUPFAM" id="SSF141868">
    <property type="entry name" value="EAL domain-like"/>
    <property type="match status" value="1"/>
</dbReference>
<evidence type="ECO:0000313" key="5">
    <source>
        <dbReference type="Proteomes" id="UP001157911"/>
    </source>
</evidence>
<reference evidence="4 5" key="1">
    <citation type="submission" date="2017-05" db="EMBL/GenBank/DDBJ databases">
        <authorList>
            <person name="Varghese N."/>
            <person name="Submissions S."/>
        </authorList>
    </citation>
    <scope>NUCLEOTIDE SEQUENCE [LARGE SCALE GENOMIC DNA]</scope>
    <source>
        <strain evidence="4 5">DSM 15522</strain>
    </source>
</reference>
<dbReference type="InterPro" id="IPR029787">
    <property type="entry name" value="Nucleotide_cyclase"/>
</dbReference>
<feature type="transmembrane region" description="Helical" evidence="1">
    <location>
        <begin position="177"/>
        <end position="200"/>
    </location>
</feature>
<dbReference type="PROSITE" id="PS50883">
    <property type="entry name" value="EAL"/>
    <property type="match status" value="1"/>
</dbReference>
<dbReference type="PANTHER" id="PTHR33121:SF79">
    <property type="entry name" value="CYCLIC DI-GMP PHOSPHODIESTERASE PDED-RELATED"/>
    <property type="match status" value="1"/>
</dbReference>
<protein>
    <submittedName>
        <fullName evidence="4">Diguanylate cyclase (GGDEF) domain-containing protein</fullName>
    </submittedName>
</protein>
<dbReference type="InterPro" id="IPR000160">
    <property type="entry name" value="GGDEF_dom"/>
</dbReference>
<accession>A0ABY1NWI0</accession>
<dbReference type="SMART" id="SM00052">
    <property type="entry name" value="EAL"/>
    <property type="match status" value="1"/>
</dbReference>
<organism evidence="4 5">
    <name type="scientific">Desulfurobacterium pacificum</name>
    <dbReference type="NCBI Taxonomy" id="240166"/>
    <lineage>
        <taxon>Bacteria</taxon>
        <taxon>Pseudomonadati</taxon>
        <taxon>Aquificota</taxon>
        <taxon>Aquificia</taxon>
        <taxon>Desulfurobacteriales</taxon>
        <taxon>Desulfurobacteriaceae</taxon>
        <taxon>Desulfurobacterium</taxon>
    </lineage>
</organism>
<evidence type="ECO:0000259" key="3">
    <source>
        <dbReference type="PROSITE" id="PS50887"/>
    </source>
</evidence>
<dbReference type="CDD" id="cd01949">
    <property type="entry name" value="GGDEF"/>
    <property type="match status" value="1"/>
</dbReference>
<dbReference type="InterPro" id="IPR001633">
    <property type="entry name" value="EAL_dom"/>
</dbReference>
<dbReference type="Pfam" id="PF08269">
    <property type="entry name" value="dCache_2"/>
    <property type="match status" value="1"/>
</dbReference>
<keyword evidence="1" id="KW-1133">Transmembrane helix</keyword>
<feature type="domain" description="GGDEF" evidence="3">
    <location>
        <begin position="253"/>
        <end position="385"/>
    </location>
</feature>
<gene>
    <name evidence="4" type="ORF">SAMN06265339_1632</name>
</gene>
<proteinExistence type="predicted"/>
<dbReference type="RefSeq" id="WP_425604259.1">
    <property type="nucleotide sequence ID" value="NZ_FXUB01000006.1"/>
</dbReference>
<feature type="domain" description="EAL" evidence="2">
    <location>
        <begin position="396"/>
        <end position="635"/>
    </location>
</feature>
<dbReference type="SUPFAM" id="SSF55073">
    <property type="entry name" value="Nucleotide cyclase"/>
    <property type="match status" value="1"/>
</dbReference>
<dbReference type="PROSITE" id="PS50887">
    <property type="entry name" value="GGDEF"/>
    <property type="match status" value="1"/>
</dbReference>
<keyword evidence="1" id="KW-0472">Membrane</keyword>
<dbReference type="InterPro" id="IPR035919">
    <property type="entry name" value="EAL_sf"/>
</dbReference>
<keyword evidence="1" id="KW-0812">Transmembrane</keyword>
<dbReference type="PANTHER" id="PTHR33121">
    <property type="entry name" value="CYCLIC DI-GMP PHOSPHODIESTERASE PDEF"/>
    <property type="match status" value="1"/>
</dbReference>
<evidence type="ECO:0000313" key="4">
    <source>
        <dbReference type="EMBL" id="SMP18799.1"/>
    </source>
</evidence>
<dbReference type="InterPro" id="IPR004010">
    <property type="entry name" value="Double_Cache_2"/>
</dbReference>
<dbReference type="NCBIfam" id="TIGR00254">
    <property type="entry name" value="GGDEF"/>
    <property type="match status" value="1"/>
</dbReference>